<evidence type="ECO:0000259" key="1">
    <source>
        <dbReference type="Pfam" id="PF08378"/>
    </source>
</evidence>
<dbReference type="Pfam" id="PF13245">
    <property type="entry name" value="AAA_19"/>
    <property type="match status" value="1"/>
</dbReference>
<evidence type="ECO:0000313" key="2">
    <source>
        <dbReference type="EMBL" id="ROL66614.1"/>
    </source>
</evidence>
<name>A0A423D4Y4_9PSED</name>
<evidence type="ECO:0000313" key="3">
    <source>
        <dbReference type="Proteomes" id="UP000285286"/>
    </source>
</evidence>
<dbReference type="Pfam" id="PF08378">
    <property type="entry name" value="NERD"/>
    <property type="match status" value="1"/>
</dbReference>
<dbReference type="InterPro" id="IPR011528">
    <property type="entry name" value="NERD"/>
</dbReference>
<dbReference type="EMBL" id="MOAM01000028">
    <property type="protein sequence ID" value="ROL66614.1"/>
    <property type="molecule type" value="Genomic_DNA"/>
</dbReference>
<feature type="domain" description="NERD" evidence="1">
    <location>
        <begin position="15"/>
        <end position="115"/>
    </location>
</feature>
<dbReference type="Gene3D" id="3.40.50.300">
    <property type="entry name" value="P-loop containing nucleotide triphosphate hydrolases"/>
    <property type="match status" value="1"/>
</dbReference>
<proteinExistence type="predicted"/>
<dbReference type="RefSeq" id="WP_123567259.1">
    <property type="nucleotide sequence ID" value="NZ_MOAM01000028.1"/>
</dbReference>
<dbReference type="AlphaFoldDB" id="A0A423D4Y4"/>
<comment type="caution">
    <text evidence="2">The sequence shown here is derived from an EMBL/GenBank/DDBJ whole genome shotgun (WGS) entry which is preliminary data.</text>
</comment>
<organism evidence="2 3">
    <name type="scientific">Pseudomonas vranovensis</name>
    <dbReference type="NCBI Taxonomy" id="321661"/>
    <lineage>
        <taxon>Bacteria</taxon>
        <taxon>Pseudomonadati</taxon>
        <taxon>Pseudomonadota</taxon>
        <taxon>Gammaproteobacteria</taxon>
        <taxon>Pseudomonadales</taxon>
        <taxon>Pseudomonadaceae</taxon>
        <taxon>Pseudomonas</taxon>
    </lineage>
</organism>
<dbReference type="SUPFAM" id="SSF52540">
    <property type="entry name" value="P-loop containing nucleoside triphosphate hydrolases"/>
    <property type="match status" value="1"/>
</dbReference>
<gene>
    <name evidence="2" type="ORF">BHU25_20755</name>
</gene>
<keyword evidence="3" id="KW-1185">Reference proteome</keyword>
<accession>A0A423D4Y4</accession>
<dbReference type="Proteomes" id="UP000285286">
    <property type="component" value="Unassembled WGS sequence"/>
</dbReference>
<reference evidence="2 3" key="1">
    <citation type="submission" date="2016-10" db="EMBL/GenBank/DDBJ databases">
        <title>Comparative genome analysis of multiple Pseudomonas spp. focuses on biocontrol and plant growth promoting traits.</title>
        <authorList>
            <person name="Tao X.-Y."/>
            <person name="Taylor C.G."/>
        </authorList>
    </citation>
    <scope>NUCLEOTIDE SEQUENCE [LARGE SCALE GENOMIC DNA]</scope>
    <source>
        <strain evidence="2 3">15D11</strain>
    </source>
</reference>
<protein>
    <submittedName>
        <fullName evidence="2">Nuclease</fullName>
    </submittedName>
</protein>
<dbReference type="InterPro" id="IPR027417">
    <property type="entry name" value="P-loop_NTPase"/>
</dbReference>
<sequence length="830" mass="93447">MARMIPEHGPHHTDSFGERDLYSIFKSQLPESYTVIHSLPWLCSAVSKLDGRSRPTGEIDFLIIHPEDGVLALEVKSGRYRFENSCFVHVRDGYKIDPLGQTKRNVHGFASWLGAKPAFRLRIGYGFVFPNSDFQNAHLPGMFDTSTNPPQSLCIDFEAYPDAARKVVELMRYWKGTHSQPDLELSKAQELIDYLSPKVDGRPKWSSRINYDNKVWLQLTSEQSLVVKSVLRNEKSLITGWPGTGKTLIAIEAARKLSLEGKRVLVISFNARLTEHIRTQFDGYRTCAVTTWHGLCRRASSALNRPSEGEVWYKSKCVEDLRLAIDKNVMGVYDALIVDESQALAKDWCETLTTWFDGKPQTFFCDETQVFKYEQNGVALDDLSRMLGVDAFTLTIILRMPKAVTEILSEVVPPKLQLSSPRISEPDTAVEVITLSPGDELLRIKSSLVSGGVALDDIVILTGSFLSEEYFNFLNSKKIATEKIARFRGLEAPVVIVFGAEALDTAELFSAYSRATTKFIAIYNAHNRQWRGHLDFQSRLQANPVSAEILAQAQVPLRIKNLVASSTAIESLGMKSLDVMWAKDWGALLVEFKAHESQLSLWVNYLSRTISQPIFVWYGETLTKFYMVVPEQIDDVEVCSHYSLRVEECKACGCLTPHGDTTKIKCALCYTTESRLLPRDQDVMDRIALYDAVITSGLSRDQTLELRPHLPIEVAAVAALMRAEKNKARSKVLMVQLPSGQNLYTTAFVFTQARIAEWPAGTTMSVDSIADEIYHRYTELGQVTLAKWRSTVSNAFATLKQKGYVDRVVRKIYRPVEDDVAPTPKRYNGD</sequence>